<dbReference type="PANTHER" id="PTHR47885:SF1">
    <property type="entry name" value="AP-5 COMPLEX SUBUNIT ZETA-1"/>
    <property type="match status" value="1"/>
</dbReference>
<dbReference type="Gramene" id="AET2Gv21047700.7">
    <property type="protein sequence ID" value="AET2Gv21047700.7"/>
    <property type="gene ID" value="AET2Gv21047700"/>
</dbReference>
<accession>A0A453D0Y8</accession>
<name>A0A453D0Y8_AEGTS</name>
<evidence type="ECO:0000259" key="2">
    <source>
        <dbReference type="Pfam" id="PF25154"/>
    </source>
</evidence>
<reference evidence="4" key="1">
    <citation type="journal article" date="2014" name="Science">
        <title>Ancient hybridizations among the ancestral genomes of bread wheat.</title>
        <authorList>
            <consortium name="International Wheat Genome Sequencing Consortium,"/>
            <person name="Marcussen T."/>
            <person name="Sandve S.R."/>
            <person name="Heier L."/>
            <person name="Spannagl M."/>
            <person name="Pfeifer M."/>
            <person name="Jakobsen K.S."/>
            <person name="Wulff B.B."/>
            <person name="Steuernagel B."/>
            <person name="Mayer K.F."/>
            <person name="Olsen O.A."/>
        </authorList>
    </citation>
    <scope>NUCLEOTIDE SEQUENCE [LARGE SCALE GENOMIC DNA]</scope>
    <source>
        <strain evidence="4">cv. AL8/78</strain>
    </source>
</reference>
<dbReference type="PANTHER" id="PTHR47885">
    <property type="entry name" value="AP-5 COMPLEX SUBUNIT ZETA-1"/>
    <property type="match status" value="1"/>
</dbReference>
<proteinExistence type="predicted"/>
<reference evidence="4" key="2">
    <citation type="journal article" date="2017" name="Nat. Plants">
        <title>The Aegilops tauschii genome reveals multiple impacts of transposons.</title>
        <authorList>
            <person name="Zhao G."/>
            <person name="Zou C."/>
            <person name="Li K."/>
            <person name="Wang K."/>
            <person name="Li T."/>
            <person name="Gao L."/>
            <person name="Zhang X."/>
            <person name="Wang H."/>
            <person name="Yang Z."/>
            <person name="Liu X."/>
            <person name="Jiang W."/>
            <person name="Mao L."/>
            <person name="Kong X."/>
            <person name="Jiao Y."/>
            <person name="Jia J."/>
        </authorList>
    </citation>
    <scope>NUCLEOTIDE SEQUENCE [LARGE SCALE GENOMIC DNA]</scope>
    <source>
        <strain evidence="4">cv. AL8/78</strain>
    </source>
</reference>
<feature type="domain" description="AP-5 complex subunit zeta-1 C-terminal TPR" evidence="2">
    <location>
        <begin position="162"/>
        <end position="282"/>
    </location>
</feature>
<evidence type="ECO:0000259" key="1">
    <source>
        <dbReference type="Pfam" id="PF14764"/>
    </source>
</evidence>
<keyword evidence="4" id="KW-1185">Reference proteome</keyword>
<reference evidence="3" key="3">
    <citation type="journal article" date="2017" name="Nature">
        <title>Genome sequence of the progenitor of the wheat D genome Aegilops tauschii.</title>
        <authorList>
            <person name="Luo M.C."/>
            <person name="Gu Y.Q."/>
            <person name="Puiu D."/>
            <person name="Wang H."/>
            <person name="Twardziok S.O."/>
            <person name="Deal K.R."/>
            <person name="Huo N."/>
            <person name="Zhu T."/>
            <person name="Wang L."/>
            <person name="Wang Y."/>
            <person name="McGuire P.E."/>
            <person name="Liu S."/>
            <person name="Long H."/>
            <person name="Ramasamy R.K."/>
            <person name="Rodriguez J.C."/>
            <person name="Van S.L."/>
            <person name="Yuan L."/>
            <person name="Wang Z."/>
            <person name="Xia Z."/>
            <person name="Xiao L."/>
            <person name="Anderson O.D."/>
            <person name="Ouyang S."/>
            <person name="Liang Y."/>
            <person name="Zimin A.V."/>
            <person name="Pertea G."/>
            <person name="Qi P."/>
            <person name="Bennetzen J.L."/>
            <person name="Dai X."/>
            <person name="Dawson M.W."/>
            <person name="Muller H.G."/>
            <person name="Kugler K."/>
            <person name="Rivarola-Duarte L."/>
            <person name="Spannagl M."/>
            <person name="Mayer K.F.X."/>
            <person name="Lu F.H."/>
            <person name="Bevan M.W."/>
            <person name="Leroy P."/>
            <person name="Li P."/>
            <person name="You F.M."/>
            <person name="Sun Q."/>
            <person name="Liu Z."/>
            <person name="Lyons E."/>
            <person name="Wicker T."/>
            <person name="Salzberg S.L."/>
            <person name="Devos K.M."/>
            <person name="Dvorak J."/>
        </authorList>
    </citation>
    <scope>NUCLEOTIDE SEQUENCE [LARGE SCALE GENOMIC DNA]</scope>
    <source>
        <strain evidence="3">cv. AL8/78</strain>
    </source>
</reference>
<feature type="domain" description="AP-5 complex subunit zeta-1 ARM repeats" evidence="1">
    <location>
        <begin position="1"/>
        <end position="39"/>
    </location>
</feature>
<protein>
    <submittedName>
        <fullName evidence="3">Uncharacterized protein</fullName>
    </submittedName>
</protein>
<dbReference type="Pfam" id="PF25154">
    <property type="entry name" value="TPR_AP5Z1_C"/>
    <property type="match status" value="1"/>
</dbReference>
<reference evidence="3" key="5">
    <citation type="journal article" date="2021" name="G3 (Bethesda)">
        <title>Aegilops tauschii genome assembly Aet v5.0 features greater sequence contiguity and improved annotation.</title>
        <authorList>
            <person name="Wang L."/>
            <person name="Zhu T."/>
            <person name="Rodriguez J.C."/>
            <person name="Deal K.R."/>
            <person name="Dubcovsky J."/>
            <person name="McGuire P.E."/>
            <person name="Lux T."/>
            <person name="Spannagl M."/>
            <person name="Mayer K.F.X."/>
            <person name="Baldrich P."/>
            <person name="Meyers B.C."/>
            <person name="Huo N."/>
            <person name="Gu Y.Q."/>
            <person name="Zhou H."/>
            <person name="Devos K.M."/>
            <person name="Bennetzen J.L."/>
            <person name="Unver T."/>
            <person name="Budak H."/>
            <person name="Gulick P.J."/>
            <person name="Galiba G."/>
            <person name="Kalapos B."/>
            <person name="Nelson D.R."/>
            <person name="Li P."/>
            <person name="You F.M."/>
            <person name="Luo M.C."/>
            <person name="Dvorak J."/>
        </authorList>
    </citation>
    <scope>NUCLEOTIDE SEQUENCE [LARGE SCALE GENOMIC DNA]</scope>
    <source>
        <strain evidence="3">cv. AL8/78</strain>
    </source>
</reference>
<evidence type="ECO:0000313" key="3">
    <source>
        <dbReference type="EnsemblPlants" id="AET2Gv21047700.7"/>
    </source>
</evidence>
<dbReference type="Proteomes" id="UP000015105">
    <property type="component" value="Chromosome 2D"/>
</dbReference>
<evidence type="ECO:0000313" key="4">
    <source>
        <dbReference type="Proteomes" id="UP000015105"/>
    </source>
</evidence>
<sequence>EFSDPIVAERTLEFLIANKTKILNCFPTLVPQFFPLLLKLIASNGDRLDKKFSEVLPLMMSAGSFLPLFLSLMDLPMLVVALEKVERSSGTLIGSSLATIQKSAAPEMLLALMDEAYTGSSIEDQSGNSGSDDSGRLDLADPMFLDLLKDENDGIAAKHWTSPTISSTLQAALNSPQSDRLKQSLKMAPRFLTVYFATALRDVNNSLLCALIPVAMSRYAAMFPDKDFSFEVRKKLSDFLLAAFQRSPDIIALLKKPITDRLGEAHGNPAKASLFVKLLYLILL</sequence>
<reference evidence="3" key="4">
    <citation type="submission" date="2019-03" db="UniProtKB">
        <authorList>
            <consortium name="EnsemblPlants"/>
        </authorList>
    </citation>
    <scope>IDENTIFICATION</scope>
</reference>
<dbReference type="InterPro" id="IPR055450">
    <property type="entry name" value="AP5Z1_ARM"/>
</dbReference>
<dbReference type="EnsemblPlants" id="AET2Gv21047700.7">
    <property type="protein sequence ID" value="AET2Gv21047700.7"/>
    <property type="gene ID" value="AET2Gv21047700"/>
</dbReference>
<organism evidence="3 4">
    <name type="scientific">Aegilops tauschii subsp. strangulata</name>
    <name type="common">Goatgrass</name>
    <dbReference type="NCBI Taxonomy" id="200361"/>
    <lineage>
        <taxon>Eukaryota</taxon>
        <taxon>Viridiplantae</taxon>
        <taxon>Streptophyta</taxon>
        <taxon>Embryophyta</taxon>
        <taxon>Tracheophyta</taxon>
        <taxon>Spermatophyta</taxon>
        <taxon>Magnoliopsida</taxon>
        <taxon>Liliopsida</taxon>
        <taxon>Poales</taxon>
        <taxon>Poaceae</taxon>
        <taxon>BOP clade</taxon>
        <taxon>Pooideae</taxon>
        <taxon>Triticodae</taxon>
        <taxon>Triticeae</taxon>
        <taxon>Triticinae</taxon>
        <taxon>Aegilops</taxon>
    </lineage>
</organism>
<dbReference type="AlphaFoldDB" id="A0A453D0Y8"/>
<dbReference type="InterPro" id="IPR056856">
    <property type="entry name" value="TPR_AP5Z1_C"/>
</dbReference>
<dbReference type="Pfam" id="PF14764">
    <property type="entry name" value="SPG48"/>
    <property type="match status" value="1"/>
</dbReference>